<comment type="caution">
    <text evidence="2">The sequence shown here is derived from an EMBL/GenBank/DDBJ whole genome shotgun (WGS) entry which is preliminary data.</text>
</comment>
<reference evidence="2" key="2">
    <citation type="journal article" date="2021" name="PeerJ">
        <title>Extensive microbial diversity within the chicken gut microbiome revealed by metagenomics and culture.</title>
        <authorList>
            <person name="Gilroy R."/>
            <person name="Ravi A."/>
            <person name="Getino M."/>
            <person name="Pursley I."/>
            <person name="Horton D.L."/>
            <person name="Alikhan N.F."/>
            <person name="Baker D."/>
            <person name="Gharbi K."/>
            <person name="Hall N."/>
            <person name="Watson M."/>
            <person name="Adriaenssens E.M."/>
            <person name="Foster-Nyarko E."/>
            <person name="Jarju S."/>
            <person name="Secka A."/>
            <person name="Antonio M."/>
            <person name="Oren A."/>
            <person name="Chaudhuri R.R."/>
            <person name="La Ragione R."/>
            <person name="Hildebrand F."/>
            <person name="Pallen M.J."/>
        </authorList>
    </citation>
    <scope>NUCLEOTIDE SEQUENCE</scope>
    <source>
        <strain evidence="2">2830</strain>
    </source>
</reference>
<evidence type="ECO:0000256" key="1">
    <source>
        <dbReference type="SAM" id="Phobius"/>
    </source>
</evidence>
<evidence type="ECO:0008006" key="4">
    <source>
        <dbReference type="Google" id="ProtNLM"/>
    </source>
</evidence>
<proteinExistence type="predicted"/>
<feature type="transmembrane region" description="Helical" evidence="1">
    <location>
        <begin position="259"/>
        <end position="277"/>
    </location>
</feature>
<name>A0A9D1KZ25_9FIRM</name>
<keyword evidence="1" id="KW-1133">Transmembrane helix</keyword>
<dbReference type="AlphaFoldDB" id="A0A9D1KZ25"/>
<feature type="transmembrane region" description="Helical" evidence="1">
    <location>
        <begin position="29"/>
        <end position="54"/>
    </location>
</feature>
<feature type="transmembrane region" description="Helical" evidence="1">
    <location>
        <begin position="159"/>
        <end position="183"/>
    </location>
</feature>
<feature type="transmembrane region" description="Helical" evidence="1">
    <location>
        <begin position="195"/>
        <end position="216"/>
    </location>
</feature>
<dbReference type="Proteomes" id="UP000824124">
    <property type="component" value="Unassembled WGS sequence"/>
</dbReference>
<protein>
    <recommendedName>
        <fullName evidence="4">ABC-2 type transport system permease protein</fullName>
    </recommendedName>
</protein>
<feature type="transmembrane region" description="Helical" evidence="1">
    <location>
        <begin position="74"/>
        <end position="99"/>
    </location>
</feature>
<feature type="transmembrane region" description="Helical" evidence="1">
    <location>
        <begin position="297"/>
        <end position="317"/>
    </location>
</feature>
<feature type="transmembrane region" description="Helical" evidence="1">
    <location>
        <begin position="355"/>
        <end position="374"/>
    </location>
</feature>
<gene>
    <name evidence="2" type="ORF">IAB00_06915</name>
</gene>
<reference evidence="2" key="1">
    <citation type="submission" date="2020-10" db="EMBL/GenBank/DDBJ databases">
        <authorList>
            <person name="Gilroy R."/>
        </authorList>
    </citation>
    <scope>NUCLEOTIDE SEQUENCE</scope>
    <source>
        <strain evidence="2">2830</strain>
    </source>
</reference>
<sequence>MTSKNSLFENAAGGVSLVKLLAKIIRRNIWLPLLALIGFLLNLPVATALIYNAIDNENVYYTYQSDYFAAEVMMIFQICSSFIIIVGAVLAAFTLFRYLHVRSQVDFYHSLPIRREKFFAVNWLAGFLVFLVPYAAAHLLNLLMLGLFGMLPYLPMDTYFVYILFNILGYALMFSLAVLAMLLSGNMPGTLKILTGIYGLCPAIAGVFMSLASIFYSNYVAFSDTLTNGLLRASVLERYCWLSWLSLDSERAELCAQDWIAGILLLAGTVAVSLLLYKKRNSECAGSTLAFRWQKPLFKYPYVVLFGLLGGIMFYAAGSMSPFWAAFGAIIATLFTAQLMEIFINNDFRAIRRGWRAAFASVLVVGVLLAYYGLDLGGFDKWQVEADAVERVQVEERLLDTGMGSYSSYNYWEEGDQYYKWSADDYAERYNMLTFSEPANVAAVVSILNSPESRYEFRNADDDDDYYYTDGDSQVVEVVYHMKNGRTKVRRVFCGGMAVNEQAYLTLLASDEWRAQLFLNKGMFVGKNVMLEGFRSFVSGGNEAEYAPNLVLTEAQSNAFYETYKREFAALSAEELLKSMPLGRLQVGFYTEKVEDNSSYYEYKDLEYAVLYIYSGMTETIENLQYIYGENVLDTRYPAGRIESVREVHRVIDCEQNDADTPYYDCYIGETEVVRTLDPATDAAEIAKIYAATASEDRFSYVPYYYMLPSLSDTYYEFTYNAGSLESSSYAGEYGYDYGVSQQMPISDSGETFWTEIRYPLQ</sequence>
<feature type="transmembrane region" description="Helical" evidence="1">
    <location>
        <begin position="323"/>
        <end position="343"/>
    </location>
</feature>
<evidence type="ECO:0000313" key="3">
    <source>
        <dbReference type="Proteomes" id="UP000824124"/>
    </source>
</evidence>
<dbReference type="EMBL" id="DVMH01000034">
    <property type="protein sequence ID" value="HIU10949.1"/>
    <property type="molecule type" value="Genomic_DNA"/>
</dbReference>
<keyword evidence="1" id="KW-0812">Transmembrane</keyword>
<accession>A0A9D1KZ25</accession>
<evidence type="ECO:0000313" key="2">
    <source>
        <dbReference type="EMBL" id="HIU10949.1"/>
    </source>
</evidence>
<keyword evidence="1" id="KW-0472">Membrane</keyword>
<feature type="transmembrane region" description="Helical" evidence="1">
    <location>
        <begin position="120"/>
        <end position="153"/>
    </location>
</feature>
<organism evidence="2 3">
    <name type="scientific">Candidatus Avidehalobacter gallistercoris</name>
    <dbReference type="NCBI Taxonomy" id="2840694"/>
    <lineage>
        <taxon>Bacteria</taxon>
        <taxon>Bacillati</taxon>
        <taxon>Bacillota</taxon>
        <taxon>Clostridia</taxon>
        <taxon>Eubacteriales</taxon>
        <taxon>Peptococcaceae</taxon>
        <taxon>Peptococcaceae incertae sedis</taxon>
        <taxon>Candidatus Avidehalobacter</taxon>
    </lineage>
</organism>